<dbReference type="PATRIC" id="fig|121290.4.peg.675"/>
<gene>
    <name evidence="1" type="ORF">APY04_1725</name>
</gene>
<dbReference type="Proteomes" id="UP000059074">
    <property type="component" value="Unassembled WGS sequence"/>
</dbReference>
<protein>
    <submittedName>
        <fullName evidence="1">Uncharacterized protein</fullName>
    </submittedName>
</protein>
<organism evidence="1 2">
    <name type="scientific">Hyphomicrobium sulfonivorans</name>
    <dbReference type="NCBI Taxonomy" id="121290"/>
    <lineage>
        <taxon>Bacteria</taxon>
        <taxon>Pseudomonadati</taxon>
        <taxon>Pseudomonadota</taxon>
        <taxon>Alphaproteobacteria</taxon>
        <taxon>Hyphomicrobiales</taxon>
        <taxon>Hyphomicrobiaceae</taxon>
        <taxon>Hyphomicrobium</taxon>
    </lineage>
</organism>
<accession>A0A109BHN1</accession>
<keyword evidence="2" id="KW-1185">Reference proteome</keyword>
<name>A0A109BHN1_HYPSL</name>
<evidence type="ECO:0000313" key="2">
    <source>
        <dbReference type="Proteomes" id="UP000059074"/>
    </source>
</evidence>
<evidence type="ECO:0000313" key="1">
    <source>
        <dbReference type="EMBL" id="KWT68988.1"/>
    </source>
</evidence>
<reference evidence="1 2" key="1">
    <citation type="submission" date="2015-10" db="EMBL/GenBank/DDBJ databases">
        <title>Transcriptomic analysis of a linuron degrading triple-species bacterial consortium.</title>
        <authorList>
            <person name="Albers P."/>
        </authorList>
    </citation>
    <scope>NUCLEOTIDE SEQUENCE [LARGE SCALE GENOMIC DNA]</scope>
    <source>
        <strain evidence="1 2">WDL6</strain>
    </source>
</reference>
<sequence>MIRRARGFLNALATMVARNVNDVVASSIGDCGCSEDK</sequence>
<dbReference type="EMBL" id="LMTR01000051">
    <property type="protein sequence ID" value="KWT68988.1"/>
    <property type="molecule type" value="Genomic_DNA"/>
</dbReference>
<proteinExistence type="predicted"/>
<comment type="caution">
    <text evidence="1">The sequence shown here is derived from an EMBL/GenBank/DDBJ whole genome shotgun (WGS) entry which is preliminary data.</text>
</comment>
<dbReference type="AlphaFoldDB" id="A0A109BHN1"/>
<dbReference type="STRING" id="121290.APY04_1725"/>